<name>E6SAT7_INTC7</name>
<reference evidence="1 2" key="1">
    <citation type="journal article" date="2010" name="Stand. Genomic Sci.">
        <title>Complete genome sequence of Intrasporangium calvum type strain (7 KIP).</title>
        <authorList>
            <person name="Del Rio T.G."/>
            <person name="Chertkov O."/>
            <person name="Yasawong M."/>
            <person name="Lucas S."/>
            <person name="Deshpande S."/>
            <person name="Cheng J.F."/>
            <person name="Detter C."/>
            <person name="Tapia R."/>
            <person name="Han C."/>
            <person name="Goodwin L."/>
            <person name="Pitluck S."/>
            <person name="Liolios K."/>
            <person name="Ivanova N."/>
            <person name="Mavromatis K."/>
            <person name="Pati A."/>
            <person name="Chen A."/>
            <person name="Palaniappan K."/>
            <person name="Land M."/>
            <person name="Hauser L."/>
            <person name="Chang Y.J."/>
            <person name="Jeffries C.D."/>
            <person name="Rohde M."/>
            <person name="Pukall R."/>
            <person name="Sikorski J."/>
            <person name="Goker M."/>
            <person name="Woyke T."/>
            <person name="Bristow J."/>
            <person name="Eisen J.A."/>
            <person name="Markowitz V."/>
            <person name="Hugenholtz P."/>
            <person name="Kyrpides N.C."/>
            <person name="Klenk H.P."/>
            <person name="Lapidus A."/>
        </authorList>
    </citation>
    <scope>NUCLEOTIDE SEQUENCE [LARGE SCALE GENOMIC DNA]</scope>
    <source>
        <strain evidence="2">ATCC 23552 / DSM 43043 / JCM 3097 / NBRC 12989 / 7 KIP</strain>
    </source>
</reference>
<evidence type="ECO:0000313" key="1">
    <source>
        <dbReference type="EMBL" id="ADU49398.1"/>
    </source>
</evidence>
<gene>
    <name evidence="1" type="ordered locus">Intca_2903</name>
</gene>
<keyword evidence="2" id="KW-1185">Reference proteome</keyword>
<sequence length="283" mass="30613">MAANGAQVLRQLQRQALASRQTGATVTTGELVTRHALESFLDRLQRTPHGMDFVLKGGILLAGYGVRRPTKDVDCQARSASVTAAHIERVVRDVATVEAADGLEIDLGSLDVQTIREAADYPGLRMRALGTVGTARVVVAWDISTGDPVVPLPKMVSIPRVLGEPIEMLGYAPETSVAEKGVTILERGITSTRWRDYVDIVQLAKHGIDRSVLLDSARAVARFRQVILRPVADSVAGYGAASQPKWAAWRRKEGLEDVCEPNLDDQLLEVIAVLDPVFSSGSE</sequence>
<organism evidence="1 2">
    <name type="scientific">Intrasporangium calvum (strain ATCC 23552 / DSM 43043 / JCM 3097 / NBRC 12989 / NCIMB 10167 / NRRL B-3866 / 7 KIP)</name>
    <dbReference type="NCBI Taxonomy" id="710696"/>
    <lineage>
        <taxon>Bacteria</taxon>
        <taxon>Bacillati</taxon>
        <taxon>Actinomycetota</taxon>
        <taxon>Actinomycetes</taxon>
        <taxon>Micrococcales</taxon>
        <taxon>Intrasporangiaceae</taxon>
        <taxon>Intrasporangium</taxon>
    </lineage>
</organism>
<protein>
    <recommendedName>
        <fullName evidence="3">Nucleotidyl transferase AbiEii/AbiGii toxin family protein</fullName>
    </recommendedName>
</protein>
<dbReference type="KEGG" id="ica:Intca_2903"/>
<dbReference type="OrthoDB" id="9808443at2"/>
<accession>E6SAT7</accession>
<dbReference type="HOGENOM" id="CLU_067323_0_1_11"/>
<proteinExistence type="predicted"/>
<dbReference type="eggNOG" id="COG2253">
    <property type="taxonomic scope" value="Bacteria"/>
</dbReference>
<dbReference type="AlphaFoldDB" id="E6SAT7"/>
<dbReference type="Pfam" id="PF08843">
    <property type="entry name" value="AbiEii"/>
    <property type="match status" value="1"/>
</dbReference>
<dbReference type="RefSeq" id="WP_013493710.1">
    <property type="nucleotide sequence ID" value="NC_014830.1"/>
</dbReference>
<dbReference type="InterPro" id="IPR014942">
    <property type="entry name" value="AbiEii"/>
</dbReference>
<dbReference type="Proteomes" id="UP000008914">
    <property type="component" value="Chromosome"/>
</dbReference>
<evidence type="ECO:0000313" key="2">
    <source>
        <dbReference type="Proteomes" id="UP000008914"/>
    </source>
</evidence>
<evidence type="ECO:0008006" key="3">
    <source>
        <dbReference type="Google" id="ProtNLM"/>
    </source>
</evidence>
<dbReference type="EMBL" id="CP002343">
    <property type="protein sequence ID" value="ADU49398.1"/>
    <property type="molecule type" value="Genomic_DNA"/>
</dbReference>